<dbReference type="STRING" id="687842.ASU31_23160"/>
<reference evidence="2 3" key="1">
    <citation type="submission" date="2015-11" db="EMBL/GenBank/DDBJ databases">
        <title>Sequence of Pedobacter ginsenosidimutans.</title>
        <authorList>
            <person name="Carson E."/>
            <person name="Keyser V."/>
            <person name="Newman J."/>
            <person name="Miller J."/>
        </authorList>
    </citation>
    <scope>NUCLEOTIDE SEQUENCE [LARGE SCALE GENOMIC DNA]</scope>
    <source>
        <strain evidence="2 3">KACC 14530</strain>
    </source>
</reference>
<dbReference type="EMBL" id="LMZQ01000035">
    <property type="protein sequence ID" value="KRT13696.1"/>
    <property type="molecule type" value="Genomic_DNA"/>
</dbReference>
<dbReference type="OrthoDB" id="9785831at2"/>
<protein>
    <submittedName>
        <fullName evidence="2">CDP-alcohol phosphatidyltransferase</fullName>
    </submittedName>
</protein>
<keyword evidence="3" id="KW-1185">Reference proteome</keyword>
<organism evidence="2 3">
    <name type="scientific">Pedobacter ginsenosidimutans</name>
    <dbReference type="NCBI Taxonomy" id="687842"/>
    <lineage>
        <taxon>Bacteria</taxon>
        <taxon>Pseudomonadati</taxon>
        <taxon>Bacteroidota</taxon>
        <taxon>Sphingobacteriia</taxon>
        <taxon>Sphingobacteriales</taxon>
        <taxon>Sphingobacteriaceae</taxon>
        <taxon>Pedobacter</taxon>
    </lineage>
</organism>
<accession>A0A0T5VIK5</accession>
<dbReference type="InterPro" id="IPR032269">
    <property type="entry name" value="DUF4833"/>
</dbReference>
<evidence type="ECO:0000313" key="3">
    <source>
        <dbReference type="Proteomes" id="UP000051950"/>
    </source>
</evidence>
<name>A0A0T5VIK5_9SPHI</name>
<comment type="caution">
    <text evidence="2">The sequence shown here is derived from an EMBL/GenBank/DDBJ whole genome shotgun (WGS) entry which is preliminary data.</text>
</comment>
<dbReference type="Proteomes" id="UP000051950">
    <property type="component" value="Unassembled WGS sequence"/>
</dbReference>
<gene>
    <name evidence="2" type="ORF">ASU31_23160</name>
</gene>
<keyword evidence="2" id="KW-0808">Transferase</keyword>
<proteinExistence type="predicted"/>
<dbReference type="AlphaFoldDB" id="A0A0T5VIK5"/>
<dbReference type="GO" id="GO:0016740">
    <property type="term" value="F:transferase activity"/>
    <property type="evidence" value="ECO:0007669"/>
    <property type="project" value="UniProtKB-KW"/>
</dbReference>
<dbReference type="Pfam" id="PF16117">
    <property type="entry name" value="DUF4833"/>
    <property type="match status" value="1"/>
</dbReference>
<sequence>MYSTPPRLPIILKTLFTIVLTFFLLSPQTWAQSKDPSPISFPTPKNVDHMLFYLQRDPNTNTLIYALNLKENGSINANAPIQVYWIRYGEKGQKKDLGYIQRKFAYGIDTKELGADKYEFRFVSHKKLPFYLQRYSDKSYRVSVTLNNRIIRVTRLFIRIQGGSFWLPNVKYAEVEGTEESTGKPIVERISVK</sequence>
<evidence type="ECO:0000313" key="2">
    <source>
        <dbReference type="EMBL" id="KRT13696.1"/>
    </source>
</evidence>
<feature type="domain" description="DUF4833" evidence="1">
    <location>
        <begin position="52"/>
        <end position="189"/>
    </location>
</feature>
<evidence type="ECO:0000259" key="1">
    <source>
        <dbReference type="Pfam" id="PF16117"/>
    </source>
</evidence>